<dbReference type="PANTHER" id="PTHR30349">
    <property type="entry name" value="PHAGE INTEGRASE-RELATED"/>
    <property type="match status" value="1"/>
</dbReference>
<dbReference type="PROSITE" id="PS51898">
    <property type="entry name" value="TYR_RECOMBINASE"/>
    <property type="match status" value="1"/>
</dbReference>
<dbReference type="InterPro" id="IPR011010">
    <property type="entry name" value="DNA_brk_join_enz"/>
</dbReference>
<comment type="similarity">
    <text evidence="1">Belongs to the 'phage' integrase family.</text>
</comment>
<evidence type="ECO:0000256" key="3">
    <source>
        <dbReference type="ARBA" id="ARBA00023125"/>
    </source>
</evidence>
<proteinExistence type="inferred from homology"/>
<evidence type="ECO:0000259" key="6">
    <source>
        <dbReference type="PROSITE" id="PS51898"/>
    </source>
</evidence>
<evidence type="ECO:0000256" key="2">
    <source>
        <dbReference type="ARBA" id="ARBA00022908"/>
    </source>
</evidence>
<dbReference type="PROSITE" id="PS51900">
    <property type="entry name" value="CB"/>
    <property type="match status" value="1"/>
</dbReference>
<dbReference type="EMBL" id="JBHSDR010000006">
    <property type="protein sequence ID" value="MFC4295463.1"/>
    <property type="molecule type" value="Genomic_DNA"/>
</dbReference>
<dbReference type="Gene3D" id="1.10.150.130">
    <property type="match status" value="1"/>
</dbReference>
<dbReference type="InterPro" id="IPR013762">
    <property type="entry name" value="Integrase-like_cat_sf"/>
</dbReference>
<dbReference type="Proteomes" id="UP001595828">
    <property type="component" value="Unassembled WGS sequence"/>
</dbReference>
<protein>
    <submittedName>
        <fullName evidence="8">Tyrosine-type recombinase/integrase</fullName>
    </submittedName>
</protein>
<dbReference type="Gene3D" id="1.10.443.10">
    <property type="entry name" value="Intergrase catalytic core"/>
    <property type="match status" value="1"/>
</dbReference>
<evidence type="ECO:0000259" key="7">
    <source>
        <dbReference type="PROSITE" id="PS51900"/>
    </source>
</evidence>
<evidence type="ECO:0000313" key="8">
    <source>
        <dbReference type="EMBL" id="MFC4295463.1"/>
    </source>
</evidence>
<evidence type="ECO:0000313" key="9">
    <source>
        <dbReference type="Proteomes" id="UP001595828"/>
    </source>
</evidence>
<dbReference type="CDD" id="cd01189">
    <property type="entry name" value="INT_ICEBs1_C_like"/>
    <property type="match status" value="1"/>
</dbReference>
<feature type="domain" description="Tyr recombinase" evidence="6">
    <location>
        <begin position="184"/>
        <end position="392"/>
    </location>
</feature>
<dbReference type="InterPro" id="IPR050090">
    <property type="entry name" value="Tyrosine_recombinase_XerCD"/>
</dbReference>
<reference evidence="9" key="1">
    <citation type="journal article" date="2019" name="Int. J. Syst. Evol. Microbiol.">
        <title>The Global Catalogue of Microorganisms (GCM) 10K type strain sequencing project: providing services to taxonomists for standard genome sequencing and annotation.</title>
        <authorList>
            <consortium name="The Broad Institute Genomics Platform"/>
            <consortium name="The Broad Institute Genome Sequencing Center for Infectious Disease"/>
            <person name="Wu L."/>
            <person name="Ma J."/>
        </authorList>
    </citation>
    <scope>NUCLEOTIDE SEQUENCE [LARGE SCALE GENOMIC DNA]</scope>
    <source>
        <strain evidence="9">CGMCC 1.12989</strain>
    </source>
</reference>
<evidence type="ECO:0000256" key="1">
    <source>
        <dbReference type="ARBA" id="ARBA00008857"/>
    </source>
</evidence>
<keyword evidence="9" id="KW-1185">Reference proteome</keyword>
<gene>
    <name evidence="8" type="ORF">ACFO0A_10395</name>
</gene>
<evidence type="ECO:0000256" key="5">
    <source>
        <dbReference type="PROSITE-ProRule" id="PRU01248"/>
    </source>
</evidence>
<dbReference type="SUPFAM" id="SSF56349">
    <property type="entry name" value="DNA breaking-rejoining enzymes"/>
    <property type="match status" value="1"/>
</dbReference>
<dbReference type="InterPro" id="IPR044068">
    <property type="entry name" value="CB"/>
</dbReference>
<keyword evidence="3 5" id="KW-0238">DNA-binding</keyword>
<comment type="caution">
    <text evidence="8">The sequence shown here is derived from an EMBL/GenBank/DDBJ whole genome shotgun (WGS) entry which is preliminary data.</text>
</comment>
<dbReference type="InterPro" id="IPR010998">
    <property type="entry name" value="Integrase_recombinase_N"/>
</dbReference>
<accession>A0ABV8RQP9</accession>
<organism evidence="8 9">
    <name type="scientific">Novosphingobium tardum</name>
    <dbReference type="NCBI Taxonomy" id="1538021"/>
    <lineage>
        <taxon>Bacteria</taxon>
        <taxon>Pseudomonadati</taxon>
        <taxon>Pseudomonadota</taxon>
        <taxon>Alphaproteobacteria</taxon>
        <taxon>Sphingomonadales</taxon>
        <taxon>Sphingomonadaceae</taxon>
        <taxon>Novosphingobium</taxon>
    </lineage>
</organism>
<dbReference type="PANTHER" id="PTHR30349:SF64">
    <property type="entry name" value="PROPHAGE INTEGRASE INTD-RELATED"/>
    <property type="match status" value="1"/>
</dbReference>
<sequence>MSGRSRIAFSKTLNQMAIRKRAWVTPAGESKVAWLVDYRDQAGKRRAKQFRLKKDAEAWSVGAAWQVSRGVHTADSQSVTVAAAADLWIAKAEAEGRERGTVDQYGQLARLHIVPLIGAERLSRLTRPMAEAFRDELVATRSKAMASKAVRALSSILTEAQRRGLVAQNVAQGVRVTRPKRERAKVSIPTKAELRAMLDHAPDDMRPLLSTAIFTGLRASELRGLKWTDIDLKSATITVSQRADKFGEIGPPKSEAGHRTIPIAPALVAELTAWKLRCPKGKLGLAFPNGQGGVHQYGHLLRRKFFPLQAAAGVCDPVIIGGKPQVDKDGEPVMQARYGFHSLRHAAVSAWIKQRIDLKRLQVWMGHSGIQLTLDTYGHLIADASQDAELIAAAQAEFNS</sequence>
<evidence type="ECO:0000256" key="4">
    <source>
        <dbReference type="ARBA" id="ARBA00023172"/>
    </source>
</evidence>
<keyword evidence="4" id="KW-0233">DNA recombination</keyword>
<feature type="domain" description="Core-binding (CB)" evidence="7">
    <location>
        <begin position="79"/>
        <end position="161"/>
    </location>
</feature>
<dbReference type="InterPro" id="IPR002104">
    <property type="entry name" value="Integrase_catalytic"/>
</dbReference>
<dbReference type="RefSeq" id="WP_379538936.1">
    <property type="nucleotide sequence ID" value="NZ_JBHSDR010000006.1"/>
</dbReference>
<name>A0ABV8RQP9_9SPHN</name>
<keyword evidence="2" id="KW-0229">DNA integration</keyword>